<dbReference type="Proteomes" id="UP000515152">
    <property type="component" value="Chromosome 14"/>
</dbReference>
<feature type="coiled-coil region" evidence="3">
    <location>
        <begin position="344"/>
        <end position="371"/>
    </location>
</feature>
<accession>A0A8M1KT86</accession>
<keyword evidence="3" id="KW-0175">Coiled coil</keyword>
<sequence length="1483" mass="167030">MTLLEKQRQIADEEVIKELCSANGLSYDKVCQDGSGISSLEVFFSGYPRMVGLSLFPRLSKLIILGQSMTQIQGLEHCPLLKELWVAECQLKEVSGLHNCLQLQKLYLFDNHISEIANLELLVNLEVLWLNSNHITKTEGLSTLENLKELNLAENVIERIGHSLDPNINLQNLNLSGNQISSFKELTPLAVLSQLKELGLQDPQSGPNPVCLLCNYATHVLYHLPQLQRLDTQHICSKNVKDAAGSTVLKKMMYYNMRVRLVQRQLAETQARLLEHRNFRLQLPRDRIHMLTCTLKTLELELSEMQATGKKSARTWEEAPSPLTEGSGDPGDTASELSRDPGQEQRLLGKLDALRERLRLWNQRMQEAEAQSKRELTLATDRKKMMEHFLVLELETVGNIRLEEGRASDTWFTSCYDLLLSRFCARDYAKYGITGIKIKHIIRVHNRALRLRFENKLHSLLASKDSQLFSQNYKRGLDYLFYVPDPEHAPEENEVLHILENGFESADHYKTLGRERAVPLSNSVSASECLRINFIQKQRTKSAQEFSSDPLPFRQGQLIISKVFLGRSVALKEGVPVHPAHYPKAHSVRSINQNHQSTYKTGPSAGVCVCVCLSCCDCNQRQTQWFVFDHELVLPEYLVHFEYITQDGVQNSSPHGGDLDPAGDPISTFSLARDAEVLAMQPLLKPRPKLLSLDEKTLLNVARANVLSQITVLNLHGNRLTKLKEISRLTALRSLTISFNELTQLDDISHLPNLESVDASFNHILSLDGLRGLPRLKQLDLAWNQLSHVREETAILRKHAPALLRLDTRHNPWHKCESVRTLVLGRLRSLTHLDDVLITEEEAAAAVQIAVGSRINQACLVAHSRTEAERPRSLSLLSAAQLLTHLKPSPFDLRSDPAPGWTSKITSLNLDGQGLTRLTNLDKLVNLRWASFNNNELGRVECLDNCTLLEELSLDNNSLCKLDGISHLHRLTRLSVSGNQLTTLDGTVLDRLPNLHFLSAENNFIGSLYGIQRARLLFELYVGNNKISTTRDIYNLKALTNLIILDLYRNPLLEKLENYRIYVVFHLPSLKALDGVAVEVSECDNAKDTFGGRLTPDMVAEKLGHSNYKDITELDLQYTSIRVVDLAPPDLFQNLHSINLEHNNLTSFSGLIFLPKVKALCLNYNHIESILPRQKLPVQMSNRQMLYHKVSSSGYGQQGSNKANRDWDPRDSAEPLMSSLEVLHLSHNGITNLANVQLSRLTNLKALFLQGNDISLVEGLEGLTTLQELVLDHNRIRVLTENSFFSQTSLLELNLSENRLKDLTHLQPLPRLRRLFLSMNKLEDLTELEKLEVLPSLIELSVTGNPVARRSLHRPAVVLRLSRLQVLDGLMVTLEERTRAELLSTDAQCAAVDMALPTLLPYISRVTTLRSGTTGALLGQEILLDNTHSHTCKKQKQGRGGQAEVAMQPLRGGTVPSGHKILLTYPDEDNRFQSNNGPKPSHM</sequence>
<dbReference type="SMART" id="SM00364">
    <property type="entry name" value="LRR_BAC"/>
    <property type="match status" value="8"/>
</dbReference>
<evidence type="ECO:0000313" key="7">
    <source>
        <dbReference type="RefSeq" id="XP_042565653.1"/>
    </source>
</evidence>
<evidence type="ECO:0000256" key="3">
    <source>
        <dbReference type="SAM" id="Coils"/>
    </source>
</evidence>
<proteinExistence type="predicted"/>
<feature type="domain" description="U2A'/phosphoprotein 32 family A C-terminal" evidence="5">
    <location>
        <begin position="213"/>
        <end position="231"/>
    </location>
</feature>
<dbReference type="InterPro" id="IPR032675">
    <property type="entry name" value="LRR_dom_sf"/>
</dbReference>
<dbReference type="InterPro" id="IPR003603">
    <property type="entry name" value="U2A'_phosphoprotein32A_C"/>
</dbReference>
<keyword evidence="6" id="KW-1185">Reference proteome</keyword>
<gene>
    <name evidence="7" type="primary">lrrc9</name>
</gene>
<feature type="compositionally biased region" description="Polar residues" evidence="4">
    <location>
        <begin position="1191"/>
        <end position="1202"/>
    </location>
</feature>
<dbReference type="GeneID" id="105909469"/>
<reference evidence="7" key="1">
    <citation type="submission" date="2025-08" db="UniProtKB">
        <authorList>
            <consortium name="RefSeq"/>
        </authorList>
    </citation>
    <scope>IDENTIFICATION</scope>
</reference>
<dbReference type="CTD" id="341883"/>
<dbReference type="Gene3D" id="3.90.228.10">
    <property type="match status" value="1"/>
</dbReference>
<protein>
    <submittedName>
        <fullName evidence="7">Leucine-rich repeat-containing protein 9</fullName>
    </submittedName>
</protein>
<organism evidence="6 7">
    <name type="scientific">Clupea harengus</name>
    <name type="common">Atlantic herring</name>
    <dbReference type="NCBI Taxonomy" id="7950"/>
    <lineage>
        <taxon>Eukaryota</taxon>
        <taxon>Metazoa</taxon>
        <taxon>Chordata</taxon>
        <taxon>Craniata</taxon>
        <taxon>Vertebrata</taxon>
        <taxon>Euteleostomi</taxon>
        <taxon>Actinopterygii</taxon>
        <taxon>Neopterygii</taxon>
        <taxon>Teleostei</taxon>
        <taxon>Clupei</taxon>
        <taxon>Clupeiformes</taxon>
        <taxon>Clupeoidei</taxon>
        <taxon>Clupeidae</taxon>
        <taxon>Clupea</taxon>
    </lineage>
</organism>
<keyword evidence="1" id="KW-0433">Leucine-rich repeat</keyword>
<feature type="domain" description="U2A'/phosphoprotein 32 family A C-terminal" evidence="5">
    <location>
        <begin position="1350"/>
        <end position="1368"/>
    </location>
</feature>
<keyword evidence="2" id="KW-0677">Repeat</keyword>
<dbReference type="KEGG" id="char:105909469"/>
<dbReference type="SMART" id="SM00369">
    <property type="entry name" value="LRR_TYP"/>
    <property type="match status" value="12"/>
</dbReference>
<evidence type="ECO:0000259" key="5">
    <source>
        <dbReference type="SMART" id="SM00446"/>
    </source>
</evidence>
<feature type="domain" description="U2A'/phosphoprotein 32 family A C-terminal" evidence="5">
    <location>
        <begin position="1056"/>
        <end position="1074"/>
    </location>
</feature>
<dbReference type="Gene3D" id="3.80.10.10">
    <property type="entry name" value="Ribonuclease Inhibitor"/>
    <property type="match status" value="8"/>
</dbReference>
<name>A0A8M1KT86_CLUHA</name>
<evidence type="ECO:0000256" key="4">
    <source>
        <dbReference type="SAM" id="MobiDB-lite"/>
    </source>
</evidence>
<dbReference type="SUPFAM" id="SSF52058">
    <property type="entry name" value="L domain-like"/>
    <property type="match status" value="1"/>
</dbReference>
<dbReference type="PANTHER" id="PTHR46652">
    <property type="entry name" value="LEUCINE-RICH REPEAT AND IQ DOMAIN-CONTAINING PROTEIN 1-RELATED"/>
    <property type="match status" value="1"/>
</dbReference>
<feature type="region of interest" description="Disordered" evidence="4">
    <location>
        <begin position="309"/>
        <end position="342"/>
    </location>
</feature>
<dbReference type="PROSITE" id="PS51450">
    <property type="entry name" value="LRR"/>
    <property type="match status" value="12"/>
</dbReference>
<feature type="region of interest" description="Disordered" evidence="4">
    <location>
        <begin position="1191"/>
        <end position="1210"/>
    </location>
</feature>
<dbReference type="InterPro" id="IPR050836">
    <property type="entry name" value="SDS22/Internalin_LRR"/>
</dbReference>
<dbReference type="OrthoDB" id="1517790at2759"/>
<evidence type="ECO:0000256" key="1">
    <source>
        <dbReference type="ARBA" id="ARBA00022614"/>
    </source>
</evidence>
<evidence type="ECO:0000256" key="2">
    <source>
        <dbReference type="ARBA" id="ARBA00022737"/>
    </source>
</evidence>
<evidence type="ECO:0000313" key="6">
    <source>
        <dbReference type="Proteomes" id="UP000515152"/>
    </source>
</evidence>
<dbReference type="Pfam" id="PF14580">
    <property type="entry name" value="LRR_9"/>
    <property type="match status" value="1"/>
</dbReference>
<dbReference type="InterPro" id="IPR001611">
    <property type="entry name" value="Leu-rich_rpt"/>
</dbReference>
<dbReference type="InterPro" id="IPR003591">
    <property type="entry name" value="Leu-rich_rpt_typical-subtyp"/>
</dbReference>
<dbReference type="SMART" id="SM00365">
    <property type="entry name" value="LRR_SD22"/>
    <property type="match status" value="15"/>
</dbReference>
<dbReference type="Pfam" id="PF13855">
    <property type="entry name" value="LRR_8"/>
    <property type="match status" value="1"/>
</dbReference>
<dbReference type="SMART" id="SM00446">
    <property type="entry name" value="LRRcap"/>
    <property type="match status" value="3"/>
</dbReference>
<dbReference type="SUPFAM" id="SSF52075">
    <property type="entry name" value="Outer arm dynein light chain 1"/>
    <property type="match status" value="3"/>
</dbReference>
<dbReference type="RefSeq" id="XP_042565653.1">
    <property type="nucleotide sequence ID" value="XM_042709719.1"/>
</dbReference>
<dbReference type="PANTHER" id="PTHR46652:SF3">
    <property type="entry name" value="LEUCINE-RICH REPEAT-CONTAINING PROTEIN 9"/>
    <property type="match status" value="1"/>
</dbReference>